<organism evidence="5 6">
    <name type="scientific">Pseudoalteromonas obscura</name>
    <dbReference type="NCBI Taxonomy" id="3048491"/>
    <lineage>
        <taxon>Bacteria</taxon>
        <taxon>Pseudomonadati</taxon>
        <taxon>Pseudomonadota</taxon>
        <taxon>Gammaproteobacteria</taxon>
        <taxon>Alteromonadales</taxon>
        <taxon>Pseudoalteromonadaceae</taxon>
        <taxon>Pseudoalteromonas</taxon>
    </lineage>
</organism>
<dbReference type="InterPro" id="IPR002629">
    <property type="entry name" value="Met_Synth_C/arc"/>
</dbReference>
<gene>
    <name evidence="5" type="ORF">QNM18_06970</name>
</gene>
<accession>A0ABT7EID2</accession>
<evidence type="ECO:0000256" key="3">
    <source>
        <dbReference type="ARBA" id="ARBA00022833"/>
    </source>
</evidence>
<evidence type="ECO:0000313" key="5">
    <source>
        <dbReference type="EMBL" id="MDK2594802.1"/>
    </source>
</evidence>
<keyword evidence="6" id="KW-1185">Reference proteome</keyword>
<dbReference type="Gene3D" id="3.20.20.210">
    <property type="match status" value="1"/>
</dbReference>
<dbReference type="Pfam" id="PF01717">
    <property type="entry name" value="Meth_synt_2"/>
    <property type="match status" value="1"/>
</dbReference>
<feature type="domain" description="Cobalamin-independent methionine synthase MetE C-terminal/archaeal" evidence="4">
    <location>
        <begin position="1"/>
        <end position="47"/>
    </location>
</feature>
<evidence type="ECO:0000256" key="1">
    <source>
        <dbReference type="ARBA" id="ARBA00001947"/>
    </source>
</evidence>
<dbReference type="InterPro" id="IPR038071">
    <property type="entry name" value="UROD/MetE-like_sf"/>
</dbReference>
<reference evidence="5 6" key="1">
    <citation type="submission" date="2023-05" db="EMBL/GenBank/DDBJ databases">
        <title>Pseudoalteromonas ardens sp. nov., Pseudoalteromonas obscura sp. nov., and Pseudoalteromonas umbrosa sp. nov., isolated from the coral Montipora capitata.</title>
        <authorList>
            <person name="Thomas E.M."/>
            <person name="Smith E.M."/>
            <person name="Papke E."/>
            <person name="Shlafstein M.D."/>
            <person name="Oline D.K."/>
            <person name="Videau P."/>
            <person name="Saw J.H."/>
            <person name="Strangman W.K."/>
            <person name="Ushijima B."/>
        </authorList>
    </citation>
    <scope>NUCLEOTIDE SEQUENCE [LARGE SCALE GENOMIC DNA]</scope>
    <source>
        <strain evidence="5 6">P94</strain>
    </source>
</reference>
<protein>
    <recommendedName>
        <fullName evidence="4">Cobalamin-independent methionine synthase MetE C-terminal/archaeal domain-containing protein</fullName>
    </recommendedName>
</protein>
<name>A0ABT7EID2_9GAMM</name>
<keyword evidence="2" id="KW-0479">Metal-binding</keyword>
<sequence length="57" mass="6451">MQSYGSRCVKPPVIWGDVARARPMTLGWTAFAHSLTKKEDKRQVNGAHYATILVFYP</sequence>
<keyword evidence="3" id="KW-0862">Zinc</keyword>
<dbReference type="PANTHER" id="PTHR30519">
    <property type="entry name" value="5-METHYLTETRAHYDROPTEROYLTRIGLUTAMATE--HOMOCYSTEINE METHYLTRANSFERASE"/>
    <property type="match status" value="1"/>
</dbReference>
<evidence type="ECO:0000313" key="6">
    <source>
        <dbReference type="Proteomes" id="UP001231915"/>
    </source>
</evidence>
<evidence type="ECO:0000256" key="2">
    <source>
        <dbReference type="ARBA" id="ARBA00022723"/>
    </source>
</evidence>
<proteinExistence type="predicted"/>
<evidence type="ECO:0000259" key="4">
    <source>
        <dbReference type="Pfam" id="PF01717"/>
    </source>
</evidence>
<dbReference type="SUPFAM" id="SSF51726">
    <property type="entry name" value="UROD/MetE-like"/>
    <property type="match status" value="1"/>
</dbReference>
<dbReference type="Proteomes" id="UP001231915">
    <property type="component" value="Unassembled WGS sequence"/>
</dbReference>
<comment type="cofactor">
    <cofactor evidence="1">
        <name>Zn(2+)</name>
        <dbReference type="ChEBI" id="CHEBI:29105"/>
    </cofactor>
</comment>
<dbReference type="EMBL" id="JASJUT010000002">
    <property type="protein sequence ID" value="MDK2594802.1"/>
    <property type="molecule type" value="Genomic_DNA"/>
</dbReference>
<comment type="caution">
    <text evidence="5">The sequence shown here is derived from an EMBL/GenBank/DDBJ whole genome shotgun (WGS) entry which is preliminary data.</text>
</comment>